<feature type="transmembrane region" description="Helical" evidence="10">
    <location>
        <begin position="402"/>
        <end position="424"/>
    </location>
</feature>
<evidence type="ECO:0000256" key="5">
    <source>
        <dbReference type="ARBA" id="ARBA00022692"/>
    </source>
</evidence>
<feature type="transmembrane region" description="Helical" evidence="10">
    <location>
        <begin position="303"/>
        <end position="330"/>
    </location>
</feature>
<dbReference type="InterPro" id="IPR046806">
    <property type="entry name" value="MrpA_C/MbhE"/>
</dbReference>
<dbReference type="GO" id="GO:0015297">
    <property type="term" value="F:antiporter activity"/>
    <property type="evidence" value="ECO:0007669"/>
    <property type="project" value="UniProtKB-KW"/>
</dbReference>
<organism evidence="16 17">
    <name type="scientific">Acinetobacter venetianus</name>
    <dbReference type="NCBI Taxonomy" id="52133"/>
    <lineage>
        <taxon>Bacteria</taxon>
        <taxon>Pseudomonadati</taxon>
        <taxon>Pseudomonadota</taxon>
        <taxon>Gammaproteobacteria</taxon>
        <taxon>Moraxellales</taxon>
        <taxon>Moraxellaceae</taxon>
        <taxon>Acinetobacter</taxon>
    </lineage>
</organism>
<keyword evidence="3" id="KW-0050">Antiport</keyword>
<comment type="subcellular location">
    <subcellularLocation>
        <location evidence="1">Cell membrane</location>
        <topology evidence="1">Multi-pass membrane protein</topology>
    </subcellularLocation>
    <subcellularLocation>
        <location evidence="9">Membrane</location>
        <topology evidence="9">Multi-pass membrane protein</topology>
    </subcellularLocation>
</comment>
<evidence type="ECO:0000256" key="6">
    <source>
        <dbReference type="ARBA" id="ARBA00022989"/>
    </source>
</evidence>
<feature type="transmembrane region" description="Helical" evidence="10">
    <location>
        <begin position="696"/>
        <end position="714"/>
    </location>
</feature>
<feature type="transmembrane region" description="Helical" evidence="10">
    <location>
        <begin position="900"/>
        <end position="926"/>
    </location>
</feature>
<feature type="transmembrane region" description="Helical" evidence="10">
    <location>
        <begin position="500"/>
        <end position="525"/>
    </location>
</feature>
<dbReference type="PRINTS" id="PR01434">
    <property type="entry name" value="NADHDHGNASE5"/>
</dbReference>
<evidence type="ECO:0000256" key="10">
    <source>
        <dbReference type="SAM" id="Phobius"/>
    </source>
</evidence>
<feature type="transmembrane region" description="Helical" evidence="10">
    <location>
        <begin position="792"/>
        <end position="813"/>
    </location>
</feature>
<feature type="transmembrane region" description="Helical" evidence="10">
    <location>
        <begin position="605"/>
        <end position="627"/>
    </location>
</feature>
<feature type="transmembrane region" description="Helical" evidence="10">
    <location>
        <begin position="819"/>
        <end position="840"/>
    </location>
</feature>
<evidence type="ECO:0000259" key="13">
    <source>
        <dbReference type="Pfam" id="PF04039"/>
    </source>
</evidence>
<feature type="transmembrane region" description="Helical" evidence="10">
    <location>
        <begin position="76"/>
        <end position="100"/>
    </location>
</feature>
<dbReference type="Pfam" id="PF13244">
    <property type="entry name" value="MbhD"/>
    <property type="match status" value="1"/>
</dbReference>
<dbReference type="AlphaFoldDB" id="A0A150HSF6"/>
<feature type="transmembrane region" description="Helical" evidence="10">
    <location>
        <begin position="203"/>
        <end position="222"/>
    </location>
</feature>
<proteinExistence type="predicted"/>
<feature type="transmembrane region" description="Helical" evidence="10">
    <location>
        <begin position="860"/>
        <end position="880"/>
    </location>
</feature>
<feature type="transmembrane region" description="Helical" evidence="10">
    <location>
        <begin position="106"/>
        <end position="123"/>
    </location>
</feature>
<feature type="domain" description="MrpA C-terminal/MbhD" evidence="14">
    <location>
        <begin position="621"/>
        <end position="681"/>
    </location>
</feature>
<reference evidence="16 17" key="1">
    <citation type="journal article" date="2016" name="Sci. Rep.">
        <title>Genomic and phenotypic characterization of the species Acinetobacter venetianus.</title>
        <authorList>
            <person name="Fondi M."/>
            <person name="Maida I."/>
            <person name="Perrin E."/>
            <person name="Orlandini V."/>
            <person name="La Torre L."/>
            <person name="Bosi E."/>
            <person name="Negroni A."/>
            <person name="Zanaroli G."/>
            <person name="Fava F."/>
            <person name="Decorosi F."/>
            <person name="Giovannetti L."/>
            <person name="Viti C."/>
            <person name="Vaneechoutte M."/>
            <person name="Dijkshoorn L."/>
            <person name="Fani R."/>
        </authorList>
    </citation>
    <scope>NUCLEOTIDE SEQUENCE [LARGE SCALE GENOMIC DNA]</scope>
    <source>
        <strain evidence="16 17">LUH5627</strain>
    </source>
</reference>
<feature type="domain" description="NADH-Ubiquinone oxidoreductase (complex I) chain 5 N-terminal" evidence="12">
    <location>
        <begin position="65"/>
        <end position="101"/>
    </location>
</feature>
<feature type="domain" description="MrpA C-terminal/MbhE" evidence="15">
    <location>
        <begin position="691"/>
        <end position="774"/>
    </location>
</feature>
<keyword evidence="8 10" id="KW-0472">Membrane</keyword>
<feature type="transmembrane region" description="Helical" evidence="10">
    <location>
        <begin position="242"/>
        <end position="261"/>
    </location>
</feature>
<feature type="transmembrane region" description="Helical" evidence="10">
    <location>
        <begin position="752"/>
        <end position="771"/>
    </location>
</feature>
<evidence type="ECO:0000256" key="8">
    <source>
        <dbReference type="ARBA" id="ARBA00023136"/>
    </source>
</evidence>
<comment type="caution">
    <text evidence="16">The sequence shown here is derived from an EMBL/GenBank/DDBJ whole genome shotgun (WGS) entry which is preliminary data.</text>
</comment>
<feature type="transmembrane region" description="Helical" evidence="10">
    <location>
        <begin position="162"/>
        <end position="182"/>
    </location>
</feature>
<keyword evidence="2" id="KW-0813">Transport</keyword>
<dbReference type="Pfam" id="PF04039">
    <property type="entry name" value="MnhB"/>
    <property type="match status" value="1"/>
</dbReference>
<feature type="domain" description="NADH:quinone oxidoreductase/Mrp antiporter transmembrane" evidence="11">
    <location>
        <begin position="126"/>
        <end position="410"/>
    </location>
</feature>
<dbReference type="InterPro" id="IPR025383">
    <property type="entry name" value="MrpA_C/MbhD"/>
</dbReference>
<feature type="transmembrane region" description="Helical" evidence="10">
    <location>
        <begin position="458"/>
        <end position="480"/>
    </location>
</feature>
<dbReference type="GO" id="GO:0005886">
    <property type="term" value="C:plasma membrane"/>
    <property type="evidence" value="ECO:0007669"/>
    <property type="project" value="UniProtKB-SubCell"/>
</dbReference>
<keyword evidence="6 10" id="KW-1133">Transmembrane helix</keyword>
<dbReference type="PANTHER" id="PTHR43373">
    <property type="entry name" value="NA(+)/H(+) ANTIPORTER SUBUNIT"/>
    <property type="match status" value="1"/>
</dbReference>
<evidence type="ECO:0000256" key="3">
    <source>
        <dbReference type="ARBA" id="ARBA00022449"/>
    </source>
</evidence>
<dbReference type="Pfam" id="PF20501">
    <property type="entry name" value="MbhE"/>
    <property type="match status" value="1"/>
</dbReference>
<name>A0A150HSF6_9GAMM</name>
<dbReference type="InterPro" id="IPR007182">
    <property type="entry name" value="MnhB"/>
</dbReference>
<dbReference type="Pfam" id="PF00662">
    <property type="entry name" value="Proton_antipo_N"/>
    <property type="match status" value="1"/>
</dbReference>
<feature type="transmembrane region" description="Helical" evidence="10">
    <location>
        <begin position="361"/>
        <end position="382"/>
    </location>
</feature>
<evidence type="ECO:0000256" key="2">
    <source>
        <dbReference type="ARBA" id="ARBA00022448"/>
    </source>
</evidence>
<sequence>MLPIIILLPLILGTTLVAQLQRISRGMTALGAIGISLSCFILLLTQAETVLQGNTLQQSWDWLPQLGINLSFRLDALGLLFGLLISGIGTLIYIYAYYYLSPKNSLSKLYQLLMLFMAAMLGISLSNNLIILLVFWELTSISSFLLVGYWSQYDAAQRGARMALTITGMGGLAMLGGFVLLGQITGTYQIDQLVLMKDTIQQHYLFVPTLLLILLGAFTKSAQFPFHFWLPNAMAAPTPVSAYLHSATMVKAGIFLLARLAPIFIGAALYHNIVTFVGLFTLCMAAGFAIFKEDLKGLLAYSTISHLGLIVCLLGIGSPLAVAAAIFHIINHATFKAALFMIAGIIDHETGTRDLRKLSGIWQLLPFTGTLTMITAASMAGVPLTNGFISKEMFFTELLANLSGPVMIISAIVATLAGIFAVSYSIRLVHGVFFDGEVGKQVPNKDAHEPALGMRLPAIILATLCILVGILPALLAGTMVNSVTRSSLAQPEFEGVHLAIWHGINAPLLMSVIALIGGAIFYFALAKDGRIRKIDLDPYLGKFQGKIIFELFLKHLLLNSRKIKQATENGSLQSYLLWIVLFSILMVGLPLFNQGLTTGTRELTHAPWVAIVLWLTLFSGCWMMLWFHHERIKAVLISGAVGLVVTMTFVTLSAPDLALTQITVDIVTTVLLLMSLSLLPQLTPYESSRSRRWRDASLAIAGGLGIGWIAWLLLTRDHNSISWFFMQQAIPLGGGSNAVNVILVDFRGFDTFGEIAVLGIAGIGALCLMDGMRAHGTTMTQGLTYRFNPSPLMLRMTASWILPLTLVVSVYIFLRGHNYPGGGFIAGLITSMALIIQYIVLGQDKTEQMLKAKSGRLYEIWIGSGLTIAGLTGIAAWYWARPFLTSAHIYVEPPLLGKMHLASAAAFDLGVYITVVGATMLLISVLGDSRHSSMSGPIPSGDK</sequence>
<dbReference type="PANTHER" id="PTHR43373:SF1">
    <property type="entry name" value="NA(+)_H(+) ANTIPORTER SUBUNIT A"/>
    <property type="match status" value="1"/>
</dbReference>
<keyword evidence="4" id="KW-1003">Cell membrane</keyword>
<evidence type="ECO:0000313" key="17">
    <source>
        <dbReference type="Proteomes" id="UP000075680"/>
    </source>
</evidence>
<evidence type="ECO:0000259" key="14">
    <source>
        <dbReference type="Pfam" id="PF13244"/>
    </source>
</evidence>
<evidence type="ECO:0000259" key="11">
    <source>
        <dbReference type="Pfam" id="PF00361"/>
    </source>
</evidence>
<dbReference type="PATRIC" id="fig|52133.18.peg.1654"/>
<evidence type="ECO:0000259" key="12">
    <source>
        <dbReference type="Pfam" id="PF00662"/>
    </source>
</evidence>
<evidence type="ECO:0000313" key="16">
    <source>
        <dbReference type="EMBL" id="KXZ69310.1"/>
    </source>
</evidence>
<accession>A0A150HSF6</accession>
<dbReference type="Pfam" id="PF00361">
    <property type="entry name" value="Proton_antipo_M"/>
    <property type="match status" value="1"/>
</dbReference>
<evidence type="ECO:0000256" key="1">
    <source>
        <dbReference type="ARBA" id="ARBA00004651"/>
    </source>
</evidence>
<feature type="transmembrane region" description="Helical" evidence="10">
    <location>
        <begin position="273"/>
        <end position="291"/>
    </location>
</feature>
<dbReference type="InterPro" id="IPR001750">
    <property type="entry name" value="ND/Mrp_TM"/>
</dbReference>
<feature type="transmembrane region" description="Helical" evidence="10">
    <location>
        <begin position="575"/>
        <end position="593"/>
    </location>
</feature>
<evidence type="ECO:0000256" key="7">
    <source>
        <dbReference type="ARBA" id="ARBA00023065"/>
    </source>
</evidence>
<feature type="transmembrane region" description="Helical" evidence="10">
    <location>
        <begin position="634"/>
        <end position="652"/>
    </location>
</feature>
<dbReference type="Proteomes" id="UP000075680">
    <property type="component" value="Unassembled WGS sequence"/>
</dbReference>
<protein>
    <submittedName>
        <fullName evidence="16">Na(+)/H(+) antiporter subunit A</fullName>
    </submittedName>
</protein>
<feature type="domain" description="Na+/H+ antiporter MnhB subunit-related protein" evidence="13">
    <location>
        <begin position="793"/>
        <end position="920"/>
    </location>
</feature>
<evidence type="ECO:0000259" key="15">
    <source>
        <dbReference type="Pfam" id="PF20501"/>
    </source>
</evidence>
<feature type="transmembrane region" description="Helical" evidence="10">
    <location>
        <begin position="27"/>
        <end position="45"/>
    </location>
</feature>
<dbReference type="InterPro" id="IPR001516">
    <property type="entry name" value="Proton_antipo_N"/>
</dbReference>
<feature type="transmembrane region" description="Helical" evidence="10">
    <location>
        <begin position="658"/>
        <end position="676"/>
    </location>
</feature>
<dbReference type="EMBL" id="JRUE01000148">
    <property type="protein sequence ID" value="KXZ69310.1"/>
    <property type="molecule type" value="Genomic_DNA"/>
</dbReference>
<evidence type="ECO:0000256" key="9">
    <source>
        <dbReference type="RuleBase" id="RU000320"/>
    </source>
</evidence>
<evidence type="ECO:0000256" key="4">
    <source>
        <dbReference type="ARBA" id="ARBA00022475"/>
    </source>
</evidence>
<dbReference type="InterPro" id="IPR050616">
    <property type="entry name" value="CPA3_Na-H_Antiporter_A"/>
</dbReference>
<gene>
    <name evidence="16" type="primary">mrpA</name>
    <name evidence="16" type="ORF">AVENLUH5627_01592</name>
</gene>
<keyword evidence="5 9" id="KW-0812">Transmembrane</keyword>
<keyword evidence="7" id="KW-0406">Ion transport</keyword>
<dbReference type="GO" id="GO:0006811">
    <property type="term" value="P:monoatomic ion transport"/>
    <property type="evidence" value="ECO:0007669"/>
    <property type="project" value="UniProtKB-KW"/>
</dbReference>
<dbReference type="NCBIfam" id="NF009288">
    <property type="entry name" value="PRK12648.1"/>
    <property type="match status" value="1"/>
</dbReference>